<gene>
    <name evidence="2" type="ORF">BOX15_Mlig034198g1</name>
</gene>
<organism evidence="2 3">
    <name type="scientific">Macrostomum lignano</name>
    <dbReference type="NCBI Taxonomy" id="282301"/>
    <lineage>
        <taxon>Eukaryota</taxon>
        <taxon>Metazoa</taxon>
        <taxon>Spiralia</taxon>
        <taxon>Lophotrochozoa</taxon>
        <taxon>Platyhelminthes</taxon>
        <taxon>Rhabditophora</taxon>
        <taxon>Macrostomorpha</taxon>
        <taxon>Macrostomida</taxon>
        <taxon>Macrostomidae</taxon>
        <taxon>Macrostomum</taxon>
    </lineage>
</organism>
<proteinExistence type="predicted"/>
<evidence type="ECO:0000313" key="2">
    <source>
        <dbReference type="EMBL" id="PAA69099.1"/>
    </source>
</evidence>
<protein>
    <submittedName>
        <fullName evidence="2">Uncharacterized protein</fullName>
    </submittedName>
</protein>
<comment type="caution">
    <text evidence="2">The sequence shown here is derived from an EMBL/GenBank/DDBJ whole genome shotgun (WGS) entry which is preliminary data.</text>
</comment>
<feature type="compositionally biased region" description="Polar residues" evidence="1">
    <location>
        <begin position="121"/>
        <end position="133"/>
    </location>
</feature>
<feature type="region of interest" description="Disordered" evidence="1">
    <location>
        <begin position="1"/>
        <end position="31"/>
    </location>
</feature>
<feature type="non-terminal residue" evidence="2">
    <location>
        <position position="1"/>
    </location>
</feature>
<keyword evidence="3" id="KW-1185">Reference proteome</keyword>
<name>A0A267F7M6_9PLAT</name>
<feature type="region of interest" description="Disordered" evidence="1">
    <location>
        <begin position="111"/>
        <end position="140"/>
    </location>
</feature>
<dbReference type="AlphaFoldDB" id="A0A267F7M6"/>
<feature type="compositionally biased region" description="Basic and acidic residues" evidence="1">
    <location>
        <begin position="1"/>
        <end position="26"/>
    </location>
</feature>
<dbReference type="EMBL" id="NIVC01001347">
    <property type="protein sequence ID" value="PAA69099.1"/>
    <property type="molecule type" value="Genomic_DNA"/>
</dbReference>
<reference evidence="2 3" key="1">
    <citation type="submission" date="2017-06" db="EMBL/GenBank/DDBJ databases">
        <title>A platform for efficient transgenesis in Macrostomum lignano, a flatworm model organism for stem cell research.</title>
        <authorList>
            <person name="Berezikov E."/>
        </authorList>
    </citation>
    <scope>NUCLEOTIDE SEQUENCE [LARGE SCALE GENOMIC DNA]</scope>
    <source>
        <strain evidence="2">DV1</strain>
        <tissue evidence="2">Whole organism</tissue>
    </source>
</reference>
<evidence type="ECO:0000256" key="1">
    <source>
        <dbReference type="SAM" id="MobiDB-lite"/>
    </source>
</evidence>
<dbReference type="Proteomes" id="UP000215902">
    <property type="component" value="Unassembled WGS sequence"/>
</dbReference>
<accession>A0A267F7M6</accession>
<sequence length="181" mass="20107">KKTLAKADGRMEGRKEGKSRSPKPEQSEPPVSALNLQMINWANLPVDALNGVTAPELRLLTHLSSADHRDDDDLSRFIAYLEDPGQNDDDILGVILPEVGPDGVPKVGAEKEMDEAEVQSLPKTNKVSPTALSRSDRPRSPTEHLHLYFDNGQRECSTCCCQLRYCFNCANCFKSFQFVFA</sequence>
<evidence type="ECO:0000313" key="3">
    <source>
        <dbReference type="Proteomes" id="UP000215902"/>
    </source>
</evidence>